<feature type="compositionally biased region" description="Polar residues" evidence="7">
    <location>
        <begin position="636"/>
        <end position="645"/>
    </location>
</feature>
<feature type="compositionally biased region" description="Low complexity" evidence="7">
    <location>
        <begin position="456"/>
        <end position="470"/>
    </location>
</feature>
<feature type="domain" description="Myb-like" evidence="8">
    <location>
        <begin position="505"/>
        <end position="568"/>
    </location>
</feature>
<dbReference type="PANTHER" id="PTHR21654">
    <property type="entry name" value="FI21293P1"/>
    <property type="match status" value="1"/>
</dbReference>
<feature type="compositionally biased region" description="Polar residues" evidence="7">
    <location>
        <begin position="484"/>
        <end position="495"/>
    </location>
</feature>
<dbReference type="EMBL" id="CAEKDK010000006">
    <property type="protein sequence ID" value="CAB4285606.1"/>
    <property type="molecule type" value="Genomic_DNA"/>
</dbReference>
<reference evidence="9 10" key="1">
    <citation type="submission" date="2020-05" db="EMBL/GenBank/DDBJ databases">
        <authorList>
            <person name="Campoy J."/>
            <person name="Schneeberger K."/>
            <person name="Spophaly S."/>
        </authorList>
    </citation>
    <scope>NUCLEOTIDE SEQUENCE [LARGE SCALE GENOMIC DNA]</scope>
    <source>
        <strain evidence="9">PruArmRojPasFocal</strain>
    </source>
</reference>
<dbReference type="AlphaFoldDB" id="A0A6J5V9A1"/>
<keyword evidence="3" id="KW-0805">Transcription regulation</keyword>
<dbReference type="CDD" id="cd12203">
    <property type="entry name" value="GT1"/>
    <property type="match status" value="1"/>
</dbReference>
<organism evidence="9 10">
    <name type="scientific">Prunus armeniaca</name>
    <name type="common">Apricot</name>
    <name type="synonym">Armeniaca vulgaris</name>
    <dbReference type="NCBI Taxonomy" id="36596"/>
    <lineage>
        <taxon>Eukaryota</taxon>
        <taxon>Viridiplantae</taxon>
        <taxon>Streptophyta</taxon>
        <taxon>Embryophyta</taxon>
        <taxon>Tracheophyta</taxon>
        <taxon>Spermatophyta</taxon>
        <taxon>Magnoliopsida</taxon>
        <taxon>eudicotyledons</taxon>
        <taxon>Gunneridae</taxon>
        <taxon>Pentapetalae</taxon>
        <taxon>rosids</taxon>
        <taxon>fabids</taxon>
        <taxon>Rosales</taxon>
        <taxon>Rosaceae</taxon>
        <taxon>Amygdaloideae</taxon>
        <taxon>Amygdaleae</taxon>
        <taxon>Prunus</taxon>
    </lineage>
</organism>
<evidence type="ECO:0000256" key="5">
    <source>
        <dbReference type="ARBA" id="ARBA00023163"/>
    </source>
</evidence>
<evidence type="ECO:0000256" key="1">
    <source>
        <dbReference type="ARBA" id="ARBA00004123"/>
    </source>
</evidence>
<feature type="compositionally biased region" description="Basic residues" evidence="7">
    <location>
        <begin position="70"/>
        <end position="79"/>
    </location>
</feature>
<feature type="region of interest" description="Disordered" evidence="7">
    <location>
        <begin position="389"/>
        <end position="504"/>
    </location>
</feature>
<evidence type="ECO:0000256" key="3">
    <source>
        <dbReference type="ARBA" id="ARBA00023015"/>
    </source>
</evidence>
<accession>A0A6J5V9A1</accession>
<proteinExistence type="predicted"/>
<evidence type="ECO:0000256" key="2">
    <source>
        <dbReference type="ARBA" id="ARBA00022737"/>
    </source>
</evidence>
<evidence type="ECO:0000259" key="8">
    <source>
        <dbReference type="PROSITE" id="PS50090"/>
    </source>
</evidence>
<gene>
    <name evidence="9" type="ORF">CURHAP_LOCUS41449</name>
</gene>
<comment type="subcellular location">
    <subcellularLocation>
        <location evidence="1">Nucleus</location>
    </subcellularLocation>
</comment>
<keyword evidence="5" id="KW-0804">Transcription</keyword>
<dbReference type="FunFam" id="1.10.10.60:FF:000061">
    <property type="entry name" value="Trihelix transcription factor GT-2"/>
    <property type="match status" value="1"/>
</dbReference>
<evidence type="ECO:0000256" key="6">
    <source>
        <dbReference type="ARBA" id="ARBA00023242"/>
    </source>
</evidence>
<evidence type="ECO:0000256" key="7">
    <source>
        <dbReference type="SAM" id="MobiDB-lite"/>
    </source>
</evidence>
<keyword evidence="2" id="KW-0677">Repeat</keyword>
<protein>
    <recommendedName>
        <fullName evidence="8">Myb-like domain-containing protein</fullName>
    </recommendedName>
</protein>
<evidence type="ECO:0000313" key="9">
    <source>
        <dbReference type="EMBL" id="CAB4285606.1"/>
    </source>
</evidence>
<dbReference type="GO" id="GO:0005634">
    <property type="term" value="C:nucleus"/>
    <property type="evidence" value="ECO:0007669"/>
    <property type="project" value="UniProtKB-SubCell"/>
</dbReference>
<dbReference type="Pfam" id="PF13837">
    <property type="entry name" value="Myb_DNA-bind_4"/>
    <property type="match status" value="2"/>
</dbReference>
<dbReference type="GO" id="GO:0003677">
    <property type="term" value="F:DNA binding"/>
    <property type="evidence" value="ECO:0007669"/>
    <property type="project" value="UniProtKB-KW"/>
</dbReference>
<dbReference type="GO" id="GO:0006355">
    <property type="term" value="P:regulation of DNA-templated transcription"/>
    <property type="evidence" value="ECO:0007669"/>
    <property type="project" value="UniProtKB-ARBA"/>
</dbReference>
<feature type="compositionally biased region" description="Polar residues" evidence="7">
    <location>
        <begin position="406"/>
        <end position="455"/>
    </location>
</feature>
<dbReference type="PROSITE" id="PS50090">
    <property type="entry name" value="MYB_LIKE"/>
    <property type="match status" value="2"/>
</dbReference>
<feature type="compositionally biased region" description="Polar residues" evidence="7">
    <location>
        <begin position="614"/>
        <end position="628"/>
    </location>
</feature>
<evidence type="ECO:0000256" key="4">
    <source>
        <dbReference type="ARBA" id="ARBA00023125"/>
    </source>
</evidence>
<feature type="compositionally biased region" description="Pro residues" evidence="7">
    <location>
        <begin position="471"/>
        <end position="482"/>
    </location>
</feature>
<dbReference type="Gene3D" id="1.10.10.60">
    <property type="entry name" value="Homeodomain-like"/>
    <property type="match status" value="2"/>
</dbReference>
<sequence length="678" mass="76392">MFDGVPAEQLHQFIAASRTSLPLPLPLPLPLSSFPAALHASSPPPPNINTFSAVAAAAAPFDPNYNNNPSHHHLHHHHQLLLQPQPQPQPQPHQHQLLNNPGVQLHRQSATPKNHEEKKESNLVSINNNLEIERERSSSISQVPISDPWSNDELLALLRIRSTMDNWFPEFTWEHVSRKLAELGFKRSAEKCKEKFEEESRYFNNINFTKNYRFLSDLEELCHGGDDDQNPDQAAAGAENKNQQKVEKPSNNEGDEDNRCQILDEDSPRNETVVGSKEFDDQDKEKEVVERTKSNVVRKRKRQRRFEMLKGFCEDIVNRMMAQQEEMHSKLLEDMVKRSEEKLAREEAWKKQEMDRMNKELEIMAHEQAIAGDRQATIIKFLKKFASSSSTSTSSEPSPDHDHRTNSSSLINQAGNPNRPTCSQEKEPTSSTIIQKSGTSSHTPNNPSTPISLTETLAPQSPSSSTLAPTPTIPKVPIPPENPSSDNLNTQNPTSNDDKQDLGKRWPRDEVLALINLRCSLFNNGSADQDKNNGVVKAPLWERISQGMLEKGYKRSAKRCKEKWENINKYFRKTKDVNKKRSLDSRTCPYFHQLSTLYNQGILVPPSDHIQGPDHQTSSASPENQSLASPVVAQTGLDSSDQGRSSADDDLSKHNIIGEGEKNNTVQPVPPAAFDFEF</sequence>
<dbReference type="Proteomes" id="UP000507222">
    <property type="component" value="Unassembled WGS sequence"/>
</dbReference>
<name>A0A6J5V9A1_PRUAR</name>
<keyword evidence="6" id="KW-0539">Nucleus</keyword>
<dbReference type="PANTHER" id="PTHR21654:SF61">
    <property type="entry name" value="TRIHELIX TRANSCRIPTION FACTOR GTL2"/>
    <property type="match status" value="1"/>
</dbReference>
<evidence type="ECO:0000313" key="10">
    <source>
        <dbReference type="Proteomes" id="UP000507222"/>
    </source>
</evidence>
<dbReference type="InterPro" id="IPR001005">
    <property type="entry name" value="SANT/Myb"/>
</dbReference>
<keyword evidence="4" id="KW-0238">DNA-binding</keyword>
<dbReference type="InterPro" id="IPR044822">
    <property type="entry name" value="Myb_DNA-bind_4"/>
</dbReference>
<feature type="region of interest" description="Disordered" evidence="7">
    <location>
        <begin position="223"/>
        <end position="282"/>
    </location>
</feature>
<feature type="domain" description="Myb-like" evidence="8">
    <location>
        <begin position="148"/>
        <end position="200"/>
    </location>
</feature>
<feature type="region of interest" description="Disordered" evidence="7">
    <location>
        <begin position="62"/>
        <end position="98"/>
    </location>
</feature>
<dbReference type="SMART" id="SM00717">
    <property type="entry name" value="SANT"/>
    <property type="match status" value="2"/>
</dbReference>
<feature type="region of interest" description="Disordered" evidence="7">
    <location>
        <begin position="604"/>
        <end position="678"/>
    </location>
</feature>